<evidence type="ECO:0000313" key="1">
    <source>
        <dbReference type="EMBL" id="KKK96239.1"/>
    </source>
</evidence>
<protein>
    <recommendedName>
        <fullName evidence="2">Lipoprotein</fullName>
    </recommendedName>
</protein>
<dbReference type="AlphaFoldDB" id="A0A0F9C113"/>
<organism evidence="1">
    <name type="scientific">marine sediment metagenome</name>
    <dbReference type="NCBI Taxonomy" id="412755"/>
    <lineage>
        <taxon>unclassified sequences</taxon>
        <taxon>metagenomes</taxon>
        <taxon>ecological metagenomes</taxon>
    </lineage>
</organism>
<feature type="non-terminal residue" evidence="1">
    <location>
        <position position="33"/>
    </location>
</feature>
<name>A0A0F9C113_9ZZZZ</name>
<dbReference type="EMBL" id="LAZR01046567">
    <property type="protein sequence ID" value="KKK96239.1"/>
    <property type="molecule type" value="Genomic_DNA"/>
</dbReference>
<reference evidence="1" key="1">
    <citation type="journal article" date="2015" name="Nature">
        <title>Complex archaea that bridge the gap between prokaryotes and eukaryotes.</title>
        <authorList>
            <person name="Spang A."/>
            <person name="Saw J.H."/>
            <person name="Jorgensen S.L."/>
            <person name="Zaremba-Niedzwiedzka K."/>
            <person name="Martijn J."/>
            <person name="Lind A.E."/>
            <person name="van Eijk R."/>
            <person name="Schleper C."/>
            <person name="Guy L."/>
            <person name="Ettema T.J."/>
        </authorList>
    </citation>
    <scope>NUCLEOTIDE SEQUENCE</scope>
</reference>
<proteinExistence type="predicted"/>
<evidence type="ECO:0008006" key="2">
    <source>
        <dbReference type="Google" id="ProtNLM"/>
    </source>
</evidence>
<sequence>MKFIIIGLVLSLLVTGCGYRIDLDKCAEQGNRL</sequence>
<dbReference type="PROSITE" id="PS51257">
    <property type="entry name" value="PROKAR_LIPOPROTEIN"/>
    <property type="match status" value="1"/>
</dbReference>
<accession>A0A0F9C113</accession>
<comment type="caution">
    <text evidence="1">The sequence shown here is derived from an EMBL/GenBank/DDBJ whole genome shotgun (WGS) entry which is preliminary data.</text>
</comment>
<gene>
    <name evidence="1" type="ORF">LCGC14_2664780</name>
</gene>